<dbReference type="RefSeq" id="WP_071112187.1">
    <property type="nucleotide sequence ID" value="NZ_MKCT01000006.1"/>
</dbReference>
<proteinExistence type="predicted"/>
<accession>A0ABX3CEY1</accession>
<keyword evidence="1" id="KW-0472">Membrane</keyword>
<keyword evidence="1" id="KW-0812">Transmembrane</keyword>
<sequence length="72" mass="8206">MALAMRHQDAPITLRDITNITQNDQYLLKMTNARYQSDAAVATVVGVLTEMRVMLLVRYIIKANKSWHENSA</sequence>
<dbReference type="Proteomes" id="UP000180280">
    <property type="component" value="Unassembled WGS sequence"/>
</dbReference>
<organism evidence="2 3">
    <name type="scientific">Chromobacterium sphagni</name>
    <dbReference type="NCBI Taxonomy" id="1903179"/>
    <lineage>
        <taxon>Bacteria</taxon>
        <taxon>Pseudomonadati</taxon>
        <taxon>Pseudomonadota</taxon>
        <taxon>Betaproteobacteria</taxon>
        <taxon>Neisseriales</taxon>
        <taxon>Chromobacteriaceae</taxon>
        <taxon>Chromobacterium</taxon>
    </lineage>
</organism>
<evidence type="ECO:0000313" key="3">
    <source>
        <dbReference type="Proteomes" id="UP000180280"/>
    </source>
</evidence>
<evidence type="ECO:0000256" key="1">
    <source>
        <dbReference type="SAM" id="Phobius"/>
    </source>
</evidence>
<keyword evidence="1" id="KW-1133">Transmembrane helix</keyword>
<reference evidence="2 3" key="1">
    <citation type="submission" date="2016-09" db="EMBL/GenBank/DDBJ databases">
        <title>Chromobacterium muskegensis sp. nov., an insecticidal bacterium isolated from Sphagnum bogs.</title>
        <authorList>
            <person name="Sparks M.E."/>
            <person name="Blackburn M.B."/>
            <person name="Gundersen-Rindal D.E."/>
            <person name="Mitchell A."/>
            <person name="Farrar R."/>
            <person name="Kuhar D."/>
        </authorList>
    </citation>
    <scope>NUCLEOTIDE SEQUENCE [LARGE SCALE GENOMIC DNA]</scope>
    <source>
        <strain evidence="2 3">14B-1</strain>
    </source>
</reference>
<comment type="caution">
    <text evidence="2">The sequence shown here is derived from an EMBL/GenBank/DDBJ whole genome shotgun (WGS) entry which is preliminary data.</text>
</comment>
<name>A0ABX3CEY1_9NEIS</name>
<protein>
    <submittedName>
        <fullName evidence="2">Uncharacterized protein</fullName>
    </submittedName>
</protein>
<gene>
    <name evidence="2" type="ORF">BI344_22525</name>
</gene>
<feature type="transmembrane region" description="Helical" evidence="1">
    <location>
        <begin position="39"/>
        <end position="61"/>
    </location>
</feature>
<evidence type="ECO:0000313" key="2">
    <source>
        <dbReference type="EMBL" id="OHX20885.1"/>
    </source>
</evidence>
<dbReference type="EMBL" id="MKCT01000006">
    <property type="protein sequence ID" value="OHX20885.1"/>
    <property type="molecule type" value="Genomic_DNA"/>
</dbReference>
<keyword evidence="3" id="KW-1185">Reference proteome</keyword>